<dbReference type="Proteomes" id="UP001296776">
    <property type="component" value="Unassembled WGS sequence"/>
</dbReference>
<organism evidence="2 3">
    <name type="scientific">Halochromatium glycolicum</name>
    <dbReference type="NCBI Taxonomy" id="85075"/>
    <lineage>
        <taxon>Bacteria</taxon>
        <taxon>Pseudomonadati</taxon>
        <taxon>Pseudomonadota</taxon>
        <taxon>Gammaproteobacteria</taxon>
        <taxon>Chromatiales</taxon>
        <taxon>Chromatiaceae</taxon>
        <taxon>Halochromatium</taxon>
    </lineage>
</organism>
<gene>
    <name evidence="2" type="ORF">CKO40_22965</name>
</gene>
<reference evidence="2" key="2">
    <citation type="journal article" date="2020" name="Microorganisms">
        <title>Osmotic Adaptation and Compatible Solute Biosynthesis of Phototrophic Bacteria as Revealed from Genome Analyses.</title>
        <authorList>
            <person name="Imhoff J.F."/>
            <person name="Rahn T."/>
            <person name="Kunzel S."/>
            <person name="Keller A."/>
            <person name="Neulinger S.C."/>
        </authorList>
    </citation>
    <scope>NUCLEOTIDE SEQUENCE</scope>
    <source>
        <strain evidence="2">DSM 11080</strain>
    </source>
</reference>
<comment type="caution">
    <text evidence="2">The sequence shown here is derived from an EMBL/GenBank/DDBJ whole genome shotgun (WGS) entry which is preliminary data.</text>
</comment>
<evidence type="ECO:0000313" key="3">
    <source>
        <dbReference type="Proteomes" id="UP001296776"/>
    </source>
</evidence>
<accession>A0AAJ0XBU2</accession>
<feature type="compositionally biased region" description="Basic and acidic residues" evidence="1">
    <location>
        <begin position="59"/>
        <end position="69"/>
    </location>
</feature>
<proteinExistence type="predicted"/>
<reference evidence="2" key="1">
    <citation type="submission" date="2017-08" db="EMBL/GenBank/DDBJ databases">
        <authorList>
            <person name="Imhoff J.F."/>
            <person name="Rahn T."/>
            <person name="Kuenzel S."/>
            <person name="Neulinger S.C."/>
        </authorList>
    </citation>
    <scope>NUCLEOTIDE SEQUENCE</scope>
    <source>
        <strain evidence="2">DSM 11080</strain>
    </source>
</reference>
<protein>
    <submittedName>
        <fullName evidence="2">Uncharacterized protein</fullName>
    </submittedName>
</protein>
<dbReference type="AlphaFoldDB" id="A0AAJ0XBU2"/>
<feature type="region of interest" description="Disordered" evidence="1">
    <location>
        <begin position="50"/>
        <end position="69"/>
    </location>
</feature>
<evidence type="ECO:0000313" key="2">
    <source>
        <dbReference type="EMBL" id="MBK1707314.1"/>
    </source>
</evidence>
<name>A0AAJ0XBU2_9GAMM</name>
<keyword evidence="3" id="KW-1185">Reference proteome</keyword>
<dbReference type="EMBL" id="NRSJ01000080">
    <property type="protein sequence ID" value="MBK1707314.1"/>
    <property type="molecule type" value="Genomic_DNA"/>
</dbReference>
<sequence>MVLDLAAQFPRVALKRSNLMRKMTTALGLLKGDLALGELFETTGCLTVPKRPRQRNRSRLKELSDLLGL</sequence>
<evidence type="ECO:0000256" key="1">
    <source>
        <dbReference type="SAM" id="MobiDB-lite"/>
    </source>
</evidence>